<gene>
    <name evidence="2" type="ORF">C8035_v005458</name>
</gene>
<feature type="compositionally biased region" description="Polar residues" evidence="1">
    <location>
        <begin position="998"/>
        <end position="1012"/>
    </location>
</feature>
<feature type="region of interest" description="Disordered" evidence="1">
    <location>
        <begin position="254"/>
        <end position="313"/>
    </location>
</feature>
<protein>
    <submittedName>
        <fullName evidence="2">Uncharacterized protein</fullName>
    </submittedName>
</protein>
<feature type="compositionally biased region" description="Basic and acidic residues" evidence="1">
    <location>
        <begin position="519"/>
        <end position="530"/>
    </location>
</feature>
<dbReference type="Proteomes" id="UP000295083">
    <property type="component" value="Unassembled WGS sequence"/>
</dbReference>
<name>A0A4R8QXD9_9PEZI</name>
<evidence type="ECO:0000313" key="3">
    <source>
        <dbReference type="Proteomes" id="UP000295083"/>
    </source>
</evidence>
<feature type="region of interest" description="Disordered" evidence="1">
    <location>
        <begin position="778"/>
        <end position="800"/>
    </location>
</feature>
<feature type="compositionally biased region" description="Polar residues" evidence="1">
    <location>
        <begin position="291"/>
        <end position="313"/>
    </location>
</feature>
<feature type="region of interest" description="Disordered" evidence="1">
    <location>
        <begin position="708"/>
        <end position="741"/>
    </location>
</feature>
<feature type="compositionally biased region" description="Basic and acidic residues" evidence="1">
    <location>
        <begin position="724"/>
        <end position="734"/>
    </location>
</feature>
<feature type="region of interest" description="Disordered" evidence="1">
    <location>
        <begin position="928"/>
        <end position="1030"/>
    </location>
</feature>
<comment type="caution">
    <text evidence="2">The sequence shown here is derived from an EMBL/GenBank/DDBJ whole genome shotgun (WGS) entry which is preliminary data.</text>
</comment>
<feature type="compositionally biased region" description="Polar residues" evidence="1">
    <location>
        <begin position="351"/>
        <end position="364"/>
    </location>
</feature>
<feature type="region of interest" description="Disordered" evidence="1">
    <location>
        <begin position="628"/>
        <end position="673"/>
    </location>
</feature>
<dbReference type="EMBL" id="QAPG01000009">
    <property type="protein sequence ID" value="TDZ39603.1"/>
    <property type="molecule type" value="Genomic_DNA"/>
</dbReference>
<feature type="region of interest" description="Disordered" evidence="1">
    <location>
        <begin position="341"/>
        <end position="369"/>
    </location>
</feature>
<reference evidence="2 3" key="1">
    <citation type="submission" date="2018-11" db="EMBL/GenBank/DDBJ databases">
        <title>Genome sequence and assembly of Colletotrichum spinosum.</title>
        <authorList>
            <person name="Gan P."/>
            <person name="Shirasu K."/>
        </authorList>
    </citation>
    <scope>NUCLEOTIDE SEQUENCE [LARGE SCALE GENOMIC DNA]</scope>
    <source>
        <strain evidence="2 3">CBS 515.97</strain>
    </source>
</reference>
<organism evidence="2 3">
    <name type="scientific">Colletotrichum spinosum</name>
    <dbReference type="NCBI Taxonomy" id="1347390"/>
    <lineage>
        <taxon>Eukaryota</taxon>
        <taxon>Fungi</taxon>
        <taxon>Dikarya</taxon>
        <taxon>Ascomycota</taxon>
        <taxon>Pezizomycotina</taxon>
        <taxon>Sordariomycetes</taxon>
        <taxon>Hypocreomycetidae</taxon>
        <taxon>Glomerellales</taxon>
        <taxon>Glomerellaceae</taxon>
        <taxon>Colletotrichum</taxon>
        <taxon>Colletotrichum orbiculare species complex</taxon>
    </lineage>
</organism>
<feature type="compositionally biased region" description="Low complexity" evidence="1">
    <location>
        <begin position="68"/>
        <end position="93"/>
    </location>
</feature>
<dbReference type="AlphaFoldDB" id="A0A4R8QXD9"/>
<feature type="region of interest" description="Disordered" evidence="1">
    <location>
        <begin position="57"/>
        <end position="97"/>
    </location>
</feature>
<feature type="compositionally biased region" description="Basic and acidic residues" evidence="1">
    <location>
        <begin position="413"/>
        <end position="427"/>
    </location>
</feature>
<feature type="region of interest" description="Disordered" evidence="1">
    <location>
        <begin position="153"/>
        <end position="188"/>
    </location>
</feature>
<feature type="region of interest" description="Disordered" evidence="1">
    <location>
        <begin position="459"/>
        <end position="535"/>
    </location>
</feature>
<feature type="region of interest" description="Disordered" evidence="1">
    <location>
        <begin position="550"/>
        <end position="616"/>
    </location>
</feature>
<feature type="compositionally biased region" description="Polar residues" evidence="1">
    <location>
        <begin position="506"/>
        <end position="515"/>
    </location>
</feature>
<accession>A0A4R8QXD9</accession>
<feature type="compositionally biased region" description="Low complexity" evidence="1">
    <location>
        <begin position="986"/>
        <end position="997"/>
    </location>
</feature>
<proteinExistence type="predicted"/>
<evidence type="ECO:0000313" key="2">
    <source>
        <dbReference type="EMBL" id="TDZ39603.1"/>
    </source>
</evidence>
<feature type="region of interest" description="Disordered" evidence="1">
    <location>
        <begin position="230"/>
        <end position="249"/>
    </location>
</feature>
<feature type="compositionally biased region" description="Polar residues" evidence="1">
    <location>
        <begin position="461"/>
        <end position="494"/>
    </location>
</feature>
<feature type="compositionally biased region" description="Basic and acidic residues" evidence="1">
    <location>
        <begin position="495"/>
        <end position="504"/>
    </location>
</feature>
<keyword evidence="3" id="KW-1185">Reference proteome</keyword>
<feature type="compositionally biased region" description="Basic and acidic residues" evidence="1">
    <location>
        <begin position="563"/>
        <end position="586"/>
    </location>
</feature>
<sequence>MASFLCICLPSRLKTKGDKDGNAQPTVIDASNEPDIELIQLPAPVKLSDRNRELDWLAQNPTPGSIASSRSTVRSGNSSSWESSVASSNNRSGGAFGAVATRLKRQDRPLSPEEIKKHKLEIQRRRQVEKTKAENAAHREFLRRSSIARMQADLRSETRSTRSISTRGAPSLETVEENPLPEHTGSLHSCPRQGIEFAISNGESITGVDYESPPPPSPAVTLPAATLKYPRGASHARRRQGSSCPVPDAGLAAAASRNVARKRDSMPDMATSPTSDAPESTARDKDPYAIWQQTQRNSKTAPISDTGDASASTATPLKANISGEVSNLQALSIPVARDGTPRVVGTAAAPESSSAPGRPPTSSQSEDDSALENWLLADNLAINDESTSALAPKPEYTVERPTGPRDSGISGHAKPERTACDTDGDAWCKEDAADPSVHEVMQSSEQQSAHAGLHAVDGITESPSSTVVPQYPTSSTYSSVQHTRQHSSTESKSTANKERGRDLAHTLTNLQTSPFTAARDLREDQTEDSYRTAVTQGADIDDTVLASSSLISDRPSSSGESAISRHADCDDNDRPQVPDKPKDGRHGISSSPTSKFTERFEVSDTTMSPKLNAPRRRTSLLQGLLDRAASGAKGHGKSRSLPSVKLAPLSSSDDSRDASDRLGLAKKPSNMSLRSNVQSNIATENSPAPKLVGCTTEIWERAFQAELDQRDKSGASKSASSKIADLDATEKGSLRTEAVSPAKVADRDVLMLSSQTAQVKVTGEVGQQEDAGQTVLKPDQHTVNRKLATPPRSWARWSSQDRANRTGAEGMADNVTSKDFVAAEAQQSRVTDIAARQSGAEATPKSISKKLGKVVKSRIDKLVSPKPKEKGFAHLEHPELEALPSCEGHKDLTEFQGSIDNLLPTQRAKMVSNATLALADMEASRRSLNIPSSVRAPENEHTGRGYSNRSKRDSRQVEANEPVTRAAHGRPFTPADLSGPQVADITTATTEPWATPASCLSDSPLTTNTHASKLNDEDRTAESNAGKKPV</sequence>
<feature type="region of interest" description="Disordered" evidence="1">
    <location>
        <begin position="385"/>
        <end position="427"/>
    </location>
</feature>
<evidence type="ECO:0000256" key="1">
    <source>
        <dbReference type="SAM" id="MobiDB-lite"/>
    </source>
</evidence>